<dbReference type="Gene3D" id="1.20.59.10">
    <property type="entry name" value="Chorismate mutase"/>
    <property type="match status" value="1"/>
</dbReference>
<dbReference type="NCBIfam" id="NF008865">
    <property type="entry name" value="PRK11898.1"/>
    <property type="match status" value="1"/>
</dbReference>
<dbReference type="GO" id="GO:0005737">
    <property type="term" value="C:cytoplasm"/>
    <property type="evidence" value="ECO:0007669"/>
    <property type="project" value="UniProtKB-SubCell"/>
</dbReference>
<dbReference type="PANTHER" id="PTHR21022">
    <property type="entry name" value="PREPHENATE DEHYDRATASE P PROTEIN"/>
    <property type="match status" value="1"/>
</dbReference>
<feature type="domain" description="Chorismate mutase" evidence="20">
    <location>
        <begin position="1"/>
        <end position="88"/>
    </location>
</feature>
<dbReference type="InterPro" id="IPR008242">
    <property type="entry name" value="Chor_mutase/pphenate_deHydtase"/>
</dbReference>
<dbReference type="InterPro" id="IPR001086">
    <property type="entry name" value="Preph_deHydtase"/>
</dbReference>
<dbReference type="Pfam" id="PF00800">
    <property type="entry name" value="PDT"/>
    <property type="match status" value="1"/>
</dbReference>
<comment type="pathway">
    <text evidence="5">Metabolic intermediate biosynthesis; prephenate biosynthesis; prephenate from chorismate: step 1/1.</text>
</comment>
<name>A0A6P1MBW4_9BACT</name>
<dbReference type="PROSITE" id="PS51171">
    <property type="entry name" value="PREPHENATE_DEHYDR_3"/>
    <property type="match status" value="1"/>
</dbReference>
<dbReference type="CDD" id="cd13630">
    <property type="entry name" value="PBP2_PDT_1"/>
    <property type="match status" value="1"/>
</dbReference>
<dbReference type="InterPro" id="IPR010957">
    <property type="entry name" value="G/b/e-P-prot_chorismate_mutase"/>
</dbReference>
<dbReference type="RefSeq" id="WP_160628760.1">
    <property type="nucleotide sequence ID" value="NZ_CP047593.1"/>
</dbReference>
<evidence type="ECO:0000256" key="15">
    <source>
        <dbReference type="ARBA" id="ARBA00023268"/>
    </source>
</evidence>
<comment type="pathway">
    <text evidence="4">Amino-acid biosynthesis; L-phenylalanine biosynthesis; phenylpyruvate from prephenate: step 1/1.</text>
</comment>
<dbReference type="EMBL" id="CP047593">
    <property type="protein sequence ID" value="QHI69578.1"/>
    <property type="molecule type" value="Genomic_DNA"/>
</dbReference>
<keyword evidence="14 23" id="KW-0456">Lyase</keyword>
<dbReference type="InterPro" id="IPR002701">
    <property type="entry name" value="CM_II_prokaryot"/>
</dbReference>
<keyword evidence="10" id="KW-0028">Amino-acid biosynthesis</keyword>
<evidence type="ECO:0000256" key="1">
    <source>
        <dbReference type="ARBA" id="ARBA00000824"/>
    </source>
</evidence>
<dbReference type="KEGG" id="taer:GT409_08950"/>
<keyword evidence="12" id="KW-0584">Phenylalanine biosynthesis</keyword>
<evidence type="ECO:0000259" key="20">
    <source>
        <dbReference type="PROSITE" id="PS51168"/>
    </source>
</evidence>
<dbReference type="GO" id="GO:0046417">
    <property type="term" value="P:chorismate metabolic process"/>
    <property type="evidence" value="ECO:0007669"/>
    <property type="project" value="InterPro"/>
</dbReference>
<evidence type="ECO:0000256" key="13">
    <source>
        <dbReference type="ARBA" id="ARBA00023235"/>
    </source>
</evidence>
<keyword evidence="13" id="KW-0413">Isomerase</keyword>
<evidence type="ECO:0000256" key="5">
    <source>
        <dbReference type="ARBA" id="ARBA00004817"/>
    </source>
</evidence>
<dbReference type="SMART" id="SM00830">
    <property type="entry name" value="CM_2"/>
    <property type="match status" value="1"/>
</dbReference>
<dbReference type="InterPro" id="IPR018528">
    <property type="entry name" value="Preph_deHydtase_CS"/>
</dbReference>
<evidence type="ECO:0000256" key="12">
    <source>
        <dbReference type="ARBA" id="ARBA00023222"/>
    </source>
</evidence>
<dbReference type="GO" id="GO:0004664">
    <property type="term" value="F:prephenate dehydratase activity"/>
    <property type="evidence" value="ECO:0007669"/>
    <property type="project" value="UniProtKB-EC"/>
</dbReference>
<dbReference type="Proteomes" id="UP000464954">
    <property type="component" value="Chromosome"/>
</dbReference>
<comment type="subcellular location">
    <subcellularLocation>
        <location evidence="3">Cytoplasm</location>
    </subcellularLocation>
</comment>
<dbReference type="FunFam" id="3.30.70.260:FF:000012">
    <property type="entry name" value="Prephenate dehydratase"/>
    <property type="match status" value="1"/>
</dbReference>
<dbReference type="EC" id="5.4.99.5" evidence="6"/>
<evidence type="ECO:0000256" key="3">
    <source>
        <dbReference type="ARBA" id="ARBA00004496"/>
    </source>
</evidence>
<dbReference type="PIRSF" id="PIRSF001500">
    <property type="entry name" value="Chor_mut_pdt_Ppr"/>
    <property type="match status" value="1"/>
</dbReference>
<protein>
    <recommendedName>
        <fullName evidence="8">Bifunctional chorismate mutase/prephenate dehydratase</fullName>
        <ecNumber evidence="7">4.2.1.51</ecNumber>
        <ecNumber evidence="6">5.4.99.5</ecNumber>
    </recommendedName>
    <alternativeName>
        <fullName evidence="17">Chorismate mutase-prephenate dehydratase</fullName>
    </alternativeName>
    <alternativeName>
        <fullName evidence="16">p-protein</fullName>
    </alternativeName>
</protein>
<evidence type="ECO:0000313" key="23">
    <source>
        <dbReference type="EMBL" id="QHI69578.1"/>
    </source>
</evidence>
<feature type="domain" description="ACT" evidence="22">
    <location>
        <begin position="273"/>
        <end position="350"/>
    </location>
</feature>
<dbReference type="PROSITE" id="PS00858">
    <property type="entry name" value="PREPHENATE_DEHYDR_2"/>
    <property type="match status" value="1"/>
</dbReference>
<dbReference type="SUPFAM" id="SSF55021">
    <property type="entry name" value="ACT-like"/>
    <property type="match status" value="1"/>
</dbReference>
<dbReference type="PANTHER" id="PTHR21022:SF19">
    <property type="entry name" value="PREPHENATE DEHYDRATASE-RELATED"/>
    <property type="match status" value="1"/>
</dbReference>
<dbReference type="InterPro" id="IPR002912">
    <property type="entry name" value="ACT_dom"/>
</dbReference>
<evidence type="ECO:0000256" key="4">
    <source>
        <dbReference type="ARBA" id="ARBA00004741"/>
    </source>
</evidence>
<comment type="catalytic activity">
    <reaction evidence="1">
        <text>chorismate = prephenate</text>
        <dbReference type="Rhea" id="RHEA:13897"/>
        <dbReference type="ChEBI" id="CHEBI:29748"/>
        <dbReference type="ChEBI" id="CHEBI:29934"/>
        <dbReference type="EC" id="5.4.99.5"/>
    </reaction>
</comment>
<dbReference type="Pfam" id="PF01842">
    <property type="entry name" value="ACT"/>
    <property type="match status" value="1"/>
</dbReference>
<dbReference type="SUPFAM" id="SSF53850">
    <property type="entry name" value="Periplasmic binding protein-like II"/>
    <property type="match status" value="1"/>
</dbReference>
<dbReference type="GO" id="GO:0004106">
    <property type="term" value="F:chorismate mutase activity"/>
    <property type="evidence" value="ECO:0007669"/>
    <property type="project" value="UniProtKB-EC"/>
</dbReference>
<dbReference type="EC" id="4.2.1.51" evidence="7"/>
<dbReference type="PROSITE" id="PS00857">
    <property type="entry name" value="PREPHENATE_DEHYDR_1"/>
    <property type="match status" value="1"/>
</dbReference>
<dbReference type="FunFam" id="3.40.190.10:FF:000029">
    <property type="entry name" value="Chorismate mutase/Prephenate dehydratase"/>
    <property type="match status" value="1"/>
</dbReference>
<dbReference type="AlphaFoldDB" id="A0A6P1MBW4"/>
<evidence type="ECO:0000313" key="24">
    <source>
        <dbReference type="Proteomes" id="UP000464954"/>
    </source>
</evidence>
<evidence type="ECO:0000256" key="18">
    <source>
        <dbReference type="ARBA" id="ARBA00047848"/>
    </source>
</evidence>
<feature type="domain" description="Prephenate dehydratase" evidence="21">
    <location>
        <begin position="88"/>
        <end position="261"/>
    </location>
</feature>
<evidence type="ECO:0000256" key="6">
    <source>
        <dbReference type="ARBA" id="ARBA00012404"/>
    </source>
</evidence>
<accession>A0A6P1MBW4</accession>
<evidence type="ECO:0000256" key="7">
    <source>
        <dbReference type="ARBA" id="ARBA00013147"/>
    </source>
</evidence>
<evidence type="ECO:0000256" key="16">
    <source>
        <dbReference type="ARBA" id="ARBA00031175"/>
    </source>
</evidence>
<dbReference type="GO" id="GO:0009094">
    <property type="term" value="P:L-phenylalanine biosynthetic process"/>
    <property type="evidence" value="ECO:0007669"/>
    <property type="project" value="UniProtKB-UniPathway"/>
</dbReference>
<sequence length="353" mass="38075">MSLDKLRKKIDQLDAQLVKLLNERVSVALEIGKTKKEQGGEIYVPSREKAVFERISELNKGGSLPDKSARAIYREIMSAALALESNLRICYLGPPATFTHQAARSKFGASVEYHPAGSIADVFAAVENGNADYGVVPIENSTEGAVTHTFDQFTGTTLKICAEIYLPISLCLMASVSGEKVSRICSKQEALGQCRHWLNANMSGIEFDAVNSTTLAAEMASKSDCAAIASHFAAELYGLDILAENIQDVSGNTTRFLVIGAQCSEPTGDDKTSIYFGTKHKAGALHDALGALQANGINMSKIESRPSGDKVWEYVFFVDFEGHADNPNVKKALKEMEDHCAVLTVLGSYPKAG</sequence>
<evidence type="ECO:0000256" key="17">
    <source>
        <dbReference type="ARBA" id="ARBA00031520"/>
    </source>
</evidence>
<evidence type="ECO:0000259" key="21">
    <source>
        <dbReference type="PROSITE" id="PS51171"/>
    </source>
</evidence>
<evidence type="ECO:0000256" key="11">
    <source>
        <dbReference type="ARBA" id="ARBA00023141"/>
    </source>
</evidence>
<keyword evidence="9" id="KW-0963">Cytoplasm</keyword>
<reference evidence="23 24" key="1">
    <citation type="submission" date="2020-01" db="EMBL/GenBank/DDBJ databases">
        <title>Ponticoccus aerotolerans gen. nov., sp. nov., an anaerobic bacterium and proposal of Ponticoccusceae fam. nov., Ponticoccusles ord. nov. and Ponticoccuse classis nov. in the phylum Kiritimatiellaeota.</title>
        <authorList>
            <person name="Zhou L.Y."/>
            <person name="Du Z.J."/>
        </authorList>
    </citation>
    <scope>NUCLEOTIDE SEQUENCE [LARGE SCALE GENOMIC DNA]</scope>
    <source>
        <strain evidence="23 24">S-5007</strain>
    </source>
</reference>
<dbReference type="UniPathway" id="UPA00121">
    <property type="reaction ID" value="UER00345"/>
</dbReference>
<keyword evidence="11" id="KW-0057">Aromatic amino acid biosynthesis</keyword>
<dbReference type="Gene3D" id="3.30.70.260">
    <property type="match status" value="1"/>
</dbReference>
<dbReference type="PROSITE" id="PS51671">
    <property type="entry name" value="ACT"/>
    <property type="match status" value="1"/>
</dbReference>
<dbReference type="InterPro" id="IPR036263">
    <property type="entry name" value="Chorismate_II_sf"/>
</dbReference>
<comment type="catalytic activity">
    <reaction evidence="18">
        <text>prephenate + H(+) = 3-phenylpyruvate + CO2 + H2O</text>
        <dbReference type="Rhea" id="RHEA:21648"/>
        <dbReference type="ChEBI" id="CHEBI:15377"/>
        <dbReference type="ChEBI" id="CHEBI:15378"/>
        <dbReference type="ChEBI" id="CHEBI:16526"/>
        <dbReference type="ChEBI" id="CHEBI:18005"/>
        <dbReference type="ChEBI" id="CHEBI:29934"/>
        <dbReference type="EC" id="4.2.1.51"/>
    </reaction>
</comment>
<dbReference type="SUPFAM" id="SSF48600">
    <property type="entry name" value="Chorismate mutase II"/>
    <property type="match status" value="1"/>
</dbReference>
<keyword evidence="15" id="KW-0511">Multifunctional enzyme</keyword>
<evidence type="ECO:0000256" key="10">
    <source>
        <dbReference type="ARBA" id="ARBA00022605"/>
    </source>
</evidence>
<evidence type="ECO:0000256" key="19">
    <source>
        <dbReference type="PIRSR" id="PIRSR001500-2"/>
    </source>
</evidence>
<dbReference type="PROSITE" id="PS51168">
    <property type="entry name" value="CHORISMATE_MUT_2"/>
    <property type="match status" value="1"/>
</dbReference>
<dbReference type="NCBIfam" id="TIGR01807">
    <property type="entry name" value="CM_P2"/>
    <property type="match status" value="1"/>
</dbReference>
<evidence type="ECO:0000256" key="9">
    <source>
        <dbReference type="ARBA" id="ARBA00022490"/>
    </source>
</evidence>
<keyword evidence="24" id="KW-1185">Reference proteome</keyword>
<gene>
    <name evidence="23" type="primary">pheA</name>
    <name evidence="23" type="ORF">GT409_08950</name>
</gene>
<dbReference type="Pfam" id="PF01817">
    <property type="entry name" value="CM_2"/>
    <property type="match status" value="1"/>
</dbReference>
<evidence type="ECO:0000256" key="2">
    <source>
        <dbReference type="ARBA" id="ARBA00002364"/>
    </source>
</evidence>
<comment type="function">
    <text evidence="2">Catalyzes the Claisen rearrangement of chorismate to prephenate and the decarboxylation/dehydration of prephenate to phenylpyruvate.</text>
</comment>
<organism evidence="23 24">
    <name type="scientific">Tichowtungia aerotolerans</name>
    <dbReference type="NCBI Taxonomy" id="2697043"/>
    <lineage>
        <taxon>Bacteria</taxon>
        <taxon>Pseudomonadati</taxon>
        <taxon>Kiritimatiellota</taxon>
        <taxon>Tichowtungiia</taxon>
        <taxon>Tichowtungiales</taxon>
        <taxon>Tichowtungiaceae</taxon>
        <taxon>Tichowtungia</taxon>
    </lineage>
</organism>
<evidence type="ECO:0000259" key="22">
    <source>
        <dbReference type="PROSITE" id="PS51671"/>
    </source>
</evidence>
<dbReference type="InterPro" id="IPR045865">
    <property type="entry name" value="ACT-like_dom_sf"/>
</dbReference>
<dbReference type="Gene3D" id="3.40.190.10">
    <property type="entry name" value="Periplasmic binding protein-like II"/>
    <property type="match status" value="2"/>
</dbReference>
<proteinExistence type="predicted"/>
<dbReference type="UniPathway" id="UPA00120">
    <property type="reaction ID" value="UER00203"/>
</dbReference>
<dbReference type="CDD" id="cd04905">
    <property type="entry name" value="ACT_CM-PDT"/>
    <property type="match status" value="1"/>
</dbReference>
<evidence type="ECO:0000256" key="8">
    <source>
        <dbReference type="ARBA" id="ARBA00014401"/>
    </source>
</evidence>
<dbReference type="InterPro" id="IPR036979">
    <property type="entry name" value="CM_dom_sf"/>
</dbReference>
<feature type="site" description="Essential for prephenate dehydratase activity" evidence="19">
    <location>
        <position position="254"/>
    </location>
</feature>
<evidence type="ECO:0000256" key="14">
    <source>
        <dbReference type="ARBA" id="ARBA00023239"/>
    </source>
</evidence>